<protein>
    <submittedName>
        <fullName evidence="5">WD40 repeat-like protein</fullName>
    </submittedName>
</protein>
<gene>
    <name evidence="5" type="ORF">HANVADRAFT_2527</name>
</gene>
<keyword evidence="6" id="KW-1185">Reference proteome</keyword>
<dbReference type="InterPro" id="IPR015943">
    <property type="entry name" value="WD40/YVTN_repeat-like_dom_sf"/>
</dbReference>
<evidence type="ECO:0000256" key="3">
    <source>
        <dbReference type="SAM" id="MobiDB-lite"/>
    </source>
</evidence>
<feature type="domain" description="Transcription factor spt8 beta-propeller" evidence="4">
    <location>
        <begin position="91"/>
        <end position="494"/>
    </location>
</feature>
<dbReference type="InterPro" id="IPR036322">
    <property type="entry name" value="WD40_repeat_dom_sf"/>
</dbReference>
<dbReference type="PANTHER" id="PTHR44090:SF1">
    <property type="entry name" value="SUPERKILLER COMPLEX PROTEIN 8"/>
    <property type="match status" value="1"/>
</dbReference>
<dbReference type="Gene3D" id="2.130.10.10">
    <property type="entry name" value="YVTN repeat-like/Quinoprotein amine dehydrogenase"/>
    <property type="match status" value="2"/>
</dbReference>
<feature type="compositionally biased region" description="Polar residues" evidence="3">
    <location>
        <begin position="63"/>
        <end position="72"/>
    </location>
</feature>
<dbReference type="GO" id="GO:0016593">
    <property type="term" value="C:Cdc73/Paf1 complex"/>
    <property type="evidence" value="ECO:0007669"/>
    <property type="project" value="TreeGrafter"/>
</dbReference>
<dbReference type="Proteomes" id="UP000092321">
    <property type="component" value="Unassembled WGS sequence"/>
</dbReference>
<keyword evidence="2" id="KW-0677">Repeat</keyword>
<dbReference type="Pfam" id="PF23798">
    <property type="entry name" value="Beta-prop_SPT8"/>
    <property type="match status" value="1"/>
</dbReference>
<dbReference type="SMART" id="SM00320">
    <property type="entry name" value="WD40"/>
    <property type="match status" value="4"/>
</dbReference>
<dbReference type="SUPFAM" id="SSF50978">
    <property type="entry name" value="WD40 repeat-like"/>
    <property type="match status" value="1"/>
</dbReference>
<feature type="non-terminal residue" evidence="5">
    <location>
        <position position="502"/>
    </location>
</feature>
<dbReference type="AlphaFoldDB" id="A0A1B7TDA9"/>
<dbReference type="InterPro" id="IPR001680">
    <property type="entry name" value="WD40_rpt"/>
</dbReference>
<reference evidence="6" key="1">
    <citation type="journal article" date="2016" name="Proc. Natl. Acad. Sci. U.S.A.">
        <title>Comparative genomics of biotechnologically important yeasts.</title>
        <authorList>
            <person name="Riley R."/>
            <person name="Haridas S."/>
            <person name="Wolfe K.H."/>
            <person name="Lopes M.R."/>
            <person name="Hittinger C.T."/>
            <person name="Goeker M."/>
            <person name="Salamov A.A."/>
            <person name="Wisecaver J.H."/>
            <person name="Long T.M."/>
            <person name="Calvey C.H."/>
            <person name="Aerts A.L."/>
            <person name="Barry K.W."/>
            <person name="Choi C."/>
            <person name="Clum A."/>
            <person name="Coughlan A.Y."/>
            <person name="Deshpande S."/>
            <person name="Douglass A.P."/>
            <person name="Hanson S.J."/>
            <person name="Klenk H.-P."/>
            <person name="LaButti K.M."/>
            <person name="Lapidus A."/>
            <person name="Lindquist E.A."/>
            <person name="Lipzen A.M."/>
            <person name="Meier-Kolthoff J.P."/>
            <person name="Ohm R.A."/>
            <person name="Otillar R.P."/>
            <person name="Pangilinan J.L."/>
            <person name="Peng Y."/>
            <person name="Rokas A."/>
            <person name="Rosa C.A."/>
            <person name="Scheuner C."/>
            <person name="Sibirny A.A."/>
            <person name="Slot J.C."/>
            <person name="Stielow J.B."/>
            <person name="Sun H."/>
            <person name="Kurtzman C.P."/>
            <person name="Blackwell M."/>
            <person name="Grigoriev I.V."/>
            <person name="Jeffries T.W."/>
        </authorList>
    </citation>
    <scope>NUCLEOTIDE SEQUENCE [LARGE SCALE GENOMIC DNA]</scope>
    <source>
        <strain evidence="6">NRRL Y-1626</strain>
    </source>
</reference>
<feature type="region of interest" description="Disordered" evidence="3">
    <location>
        <begin position="48"/>
        <end position="72"/>
    </location>
</feature>
<comment type="caution">
    <text evidence="5">The sequence shown here is derived from an EMBL/GenBank/DDBJ whole genome shotgun (WGS) entry which is preliminary data.</text>
</comment>
<dbReference type="PANTHER" id="PTHR44090">
    <property type="entry name" value="WD REPEAT-CONTAINING PROTEIN 61"/>
    <property type="match status" value="1"/>
</dbReference>
<evidence type="ECO:0000256" key="2">
    <source>
        <dbReference type="ARBA" id="ARBA00022737"/>
    </source>
</evidence>
<dbReference type="EMBL" id="LXPE01000014">
    <property type="protein sequence ID" value="OBA26701.1"/>
    <property type="molecule type" value="Genomic_DNA"/>
</dbReference>
<evidence type="ECO:0000313" key="6">
    <source>
        <dbReference type="Proteomes" id="UP000092321"/>
    </source>
</evidence>
<evidence type="ECO:0000313" key="5">
    <source>
        <dbReference type="EMBL" id="OBA26701.1"/>
    </source>
</evidence>
<feature type="region of interest" description="Disordered" evidence="3">
    <location>
        <begin position="1"/>
        <end position="24"/>
    </location>
</feature>
<organism evidence="5 6">
    <name type="scientific">Hanseniaspora valbyensis NRRL Y-1626</name>
    <dbReference type="NCBI Taxonomy" id="766949"/>
    <lineage>
        <taxon>Eukaryota</taxon>
        <taxon>Fungi</taxon>
        <taxon>Dikarya</taxon>
        <taxon>Ascomycota</taxon>
        <taxon>Saccharomycotina</taxon>
        <taxon>Saccharomycetes</taxon>
        <taxon>Saccharomycodales</taxon>
        <taxon>Saccharomycodaceae</taxon>
        <taxon>Hanseniaspora</taxon>
    </lineage>
</organism>
<dbReference type="OrthoDB" id="10260946at2759"/>
<proteinExistence type="predicted"/>
<name>A0A1B7TDA9_9ASCO</name>
<dbReference type="InterPro" id="IPR057544">
    <property type="entry name" value="Beta-prop_SPT8"/>
</dbReference>
<dbReference type="InterPro" id="IPR051510">
    <property type="entry name" value="SKI8"/>
</dbReference>
<feature type="compositionally biased region" description="Basic and acidic residues" evidence="3">
    <location>
        <begin position="53"/>
        <end position="62"/>
    </location>
</feature>
<evidence type="ECO:0000256" key="1">
    <source>
        <dbReference type="ARBA" id="ARBA00022574"/>
    </source>
</evidence>
<keyword evidence="1" id="KW-0853">WD repeat</keyword>
<accession>A0A1B7TDA9</accession>
<sequence>MTTSNISSPNSNNTGTPTKNSETIINDSQIIVNVDDVDVSVIPEDEDDFIGSQKEDDQEHTNENSGDNMNNNPILSLHTSLLHASILASNYSLTPKVAITTANSGINSLQLSKNYNYLFLGGDDGFLRKYNFLKTLKGDAPLTIQQKHFVVDGIFNNGFIVSYTPNEVLQPKSKIKFASVNNNEEYYPLKSRVLGMDIHSECHFGLLGQENGDVLLQGVRYKEGKIYHVFKEEDNVGLNNFVKLNNDEDQFFASGFFDKNIRIYDLNNGELKLKRLIGDSQLSNIEFRPIHGVPLKNDDMNESDIDMLFEEEDEEGDLKEGDKKIYDDYINPNTLKSKFDENVLLTSQLNGKTYVYDLRVSDYSSDSRPMLSLLKADETPPWAVNSCWSFSGNNVFVGRRNASVEQFDIRNISKPEKIIKFPKKSGEITCVRTLPNDNKLICASIDNIRIYDLENDKFTILPGHHGGYISNLYLDPTARFLITTSGNKGIITNSGVSTDLSF</sequence>
<evidence type="ECO:0000259" key="4">
    <source>
        <dbReference type="Pfam" id="PF23798"/>
    </source>
</evidence>